<dbReference type="EMBL" id="MU839055">
    <property type="protein sequence ID" value="KAK1761698.1"/>
    <property type="molecule type" value="Genomic_DNA"/>
</dbReference>
<reference evidence="7" key="1">
    <citation type="submission" date="2023-06" db="EMBL/GenBank/DDBJ databases">
        <title>Genome-scale phylogeny and comparative genomics of the fungal order Sordariales.</title>
        <authorList>
            <consortium name="Lawrence Berkeley National Laboratory"/>
            <person name="Hensen N."/>
            <person name="Bonometti L."/>
            <person name="Westerberg I."/>
            <person name="Brannstrom I.O."/>
            <person name="Guillou S."/>
            <person name="Cros-Aarteil S."/>
            <person name="Calhoun S."/>
            <person name="Haridas S."/>
            <person name="Kuo A."/>
            <person name="Mondo S."/>
            <person name="Pangilinan J."/>
            <person name="Riley R."/>
            <person name="Labutti K."/>
            <person name="Andreopoulos B."/>
            <person name="Lipzen A."/>
            <person name="Chen C."/>
            <person name="Yanf M."/>
            <person name="Daum C."/>
            <person name="Ng V."/>
            <person name="Clum A."/>
            <person name="Steindorff A."/>
            <person name="Ohm R."/>
            <person name="Martin F."/>
            <person name="Silar P."/>
            <person name="Natvig D."/>
            <person name="Lalanne C."/>
            <person name="Gautier V."/>
            <person name="Ament-Velasquez S.L."/>
            <person name="Kruys A."/>
            <person name="Hutchinson M.I."/>
            <person name="Powell A.J."/>
            <person name="Barry K."/>
            <person name="Miller A.N."/>
            <person name="Grigoriev I.V."/>
            <person name="Debuchy R."/>
            <person name="Gladieux P."/>
            <person name="Thoren M.H."/>
            <person name="Johannesson H."/>
        </authorList>
    </citation>
    <scope>NUCLEOTIDE SEQUENCE</scope>
    <source>
        <strain evidence="7">8032-3</strain>
    </source>
</reference>
<dbReference type="Proteomes" id="UP001244011">
    <property type="component" value="Unassembled WGS sequence"/>
</dbReference>
<protein>
    <recommendedName>
        <fullName evidence="6">Ubiquitin-like protease family profile domain-containing protein</fullName>
    </recommendedName>
</protein>
<name>A0AAJ0FFS9_9PEZI</name>
<comment type="similarity">
    <text evidence="1">Belongs to the peptidase C48 family.</text>
</comment>
<evidence type="ECO:0000313" key="8">
    <source>
        <dbReference type="Proteomes" id="UP001244011"/>
    </source>
</evidence>
<feature type="compositionally biased region" description="Basic and acidic residues" evidence="5">
    <location>
        <begin position="70"/>
        <end position="80"/>
    </location>
</feature>
<dbReference type="InterPro" id="IPR003653">
    <property type="entry name" value="Peptidase_C48_C"/>
</dbReference>
<evidence type="ECO:0000256" key="5">
    <source>
        <dbReference type="SAM" id="MobiDB-lite"/>
    </source>
</evidence>
<feature type="coiled-coil region" evidence="4">
    <location>
        <begin position="371"/>
        <end position="398"/>
    </location>
</feature>
<dbReference type="Pfam" id="PF02902">
    <property type="entry name" value="Peptidase_C48"/>
    <property type="match status" value="1"/>
</dbReference>
<evidence type="ECO:0000256" key="1">
    <source>
        <dbReference type="ARBA" id="ARBA00005234"/>
    </source>
</evidence>
<accession>A0AAJ0FFS9</accession>
<keyword evidence="3" id="KW-0378">Hydrolase</keyword>
<feature type="domain" description="Ubiquitin-like protease family profile" evidence="6">
    <location>
        <begin position="84"/>
        <end position="244"/>
    </location>
</feature>
<dbReference type="SUPFAM" id="SSF54001">
    <property type="entry name" value="Cysteine proteinases"/>
    <property type="match status" value="1"/>
</dbReference>
<dbReference type="GO" id="GO:0008234">
    <property type="term" value="F:cysteine-type peptidase activity"/>
    <property type="evidence" value="ECO:0007669"/>
    <property type="project" value="InterPro"/>
</dbReference>
<dbReference type="RefSeq" id="XP_060277911.1">
    <property type="nucleotide sequence ID" value="XM_060423561.1"/>
</dbReference>
<comment type="caution">
    <text evidence="7">The sequence shown here is derived from an EMBL/GenBank/DDBJ whole genome shotgun (WGS) entry which is preliminary data.</text>
</comment>
<dbReference type="GO" id="GO:0006508">
    <property type="term" value="P:proteolysis"/>
    <property type="evidence" value="ECO:0007669"/>
    <property type="project" value="UniProtKB-KW"/>
</dbReference>
<dbReference type="GeneID" id="85306748"/>
<dbReference type="PROSITE" id="PS50600">
    <property type="entry name" value="ULP_PROTEASE"/>
    <property type="match status" value="1"/>
</dbReference>
<evidence type="ECO:0000256" key="2">
    <source>
        <dbReference type="ARBA" id="ARBA00022670"/>
    </source>
</evidence>
<sequence>MEFTSRSCSEPPSLRVARHTRLASNVRKSSAADDSSAFLLSPKAKRQKVLAPIEDAVVISDAEDGGGAAGREDDLGGEHPDWATSIAAEDRRSLLSSTAWLNDSVIDTAIEMIAAQKANLRTVPSTVIVAATTKKTSGDGPVREALRVHLQDSDITIFLPLNLGNTHWVLVYLVVASKSAVLVDSLSSPVHTRQALDMVRAFVSRFLPDTTSTWDQWTFAMRLGPQQPNVSDCGVYTIVAALYQAAGIPMPDTLDGALWRRLVLAMMPPPDPATAAAMTKWGVSASPALLTAEDLAADDRFRLTPEQDSHSPPPASDVVRLRGLVAEYHRRIQSVENLRTTGLSQIRARRAACAAKMDRLRDIDRVVTCLLAAAGDELRRSEDELAQMDEQVDALGRMVDLASGAAKVFWPTANAIETARSALTSLVALRRLHRTRIVAATAFRDRLGVVDFKGPEGVVEAFLAECAEAEEVLRGGGFV</sequence>
<evidence type="ECO:0000256" key="4">
    <source>
        <dbReference type="SAM" id="Coils"/>
    </source>
</evidence>
<gene>
    <name evidence="7" type="ORF">QBC33DRAFT_318048</name>
</gene>
<evidence type="ECO:0000313" key="7">
    <source>
        <dbReference type="EMBL" id="KAK1761698.1"/>
    </source>
</evidence>
<organism evidence="7 8">
    <name type="scientific">Phialemonium atrogriseum</name>
    <dbReference type="NCBI Taxonomy" id="1093897"/>
    <lineage>
        <taxon>Eukaryota</taxon>
        <taxon>Fungi</taxon>
        <taxon>Dikarya</taxon>
        <taxon>Ascomycota</taxon>
        <taxon>Pezizomycotina</taxon>
        <taxon>Sordariomycetes</taxon>
        <taxon>Sordariomycetidae</taxon>
        <taxon>Cephalothecales</taxon>
        <taxon>Cephalothecaceae</taxon>
        <taxon>Phialemonium</taxon>
    </lineage>
</organism>
<feature type="region of interest" description="Disordered" evidence="5">
    <location>
        <begin position="61"/>
        <end position="80"/>
    </location>
</feature>
<keyword evidence="4" id="KW-0175">Coiled coil</keyword>
<proteinExistence type="inferred from homology"/>
<dbReference type="InterPro" id="IPR038765">
    <property type="entry name" value="Papain-like_cys_pep_sf"/>
</dbReference>
<dbReference type="GO" id="GO:0019783">
    <property type="term" value="F:ubiquitin-like protein peptidase activity"/>
    <property type="evidence" value="ECO:0007669"/>
    <property type="project" value="UniProtKB-ARBA"/>
</dbReference>
<dbReference type="Gene3D" id="3.40.395.10">
    <property type="entry name" value="Adenoviral Proteinase, Chain A"/>
    <property type="match status" value="1"/>
</dbReference>
<keyword evidence="2" id="KW-0645">Protease</keyword>
<evidence type="ECO:0000259" key="6">
    <source>
        <dbReference type="PROSITE" id="PS50600"/>
    </source>
</evidence>
<keyword evidence="8" id="KW-1185">Reference proteome</keyword>
<evidence type="ECO:0000256" key="3">
    <source>
        <dbReference type="ARBA" id="ARBA00022801"/>
    </source>
</evidence>
<dbReference type="AlphaFoldDB" id="A0AAJ0FFS9"/>